<organism evidence="1 2">
    <name type="scientific">Moniliophthora roreri</name>
    <name type="common">Frosty pod rot fungus</name>
    <name type="synonym">Monilia roreri</name>
    <dbReference type="NCBI Taxonomy" id="221103"/>
    <lineage>
        <taxon>Eukaryota</taxon>
        <taxon>Fungi</taxon>
        <taxon>Dikarya</taxon>
        <taxon>Basidiomycota</taxon>
        <taxon>Agaricomycotina</taxon>
        <taxon>Agaricomycetes</taxon>
        <taxon>Agaricomycetidae</taxon>
        <taxon>Agaricales</taxon>
        <taxon>Marasmiineae</taxon>
        <taxon>Marasmiaceae</taxon>
        <taxon>Moniliophthora</taxon>
    </lineage>
</organism>
<name>A0A0W0EWL8_MONRR</name>
<comment type="caution">
    <text evidence="1">The sequence shown here is derived from an EMBL/GenBank/DDBJ whole genome shotgun (WGS) entry which is preliminary data.</text>
</comment>
<accession>A0A0W0EWL8</accession>
<dbReference type="Proteomes" id="UP000054988">
    <property type="component" value="Unassembled WGS sequence"/>
</dbReference>
<evidence type="ECO:0000313" key="2">
    <source>
        <dbReference type="Proteomes" id="UP000054988"/>
    </source>
</evidence>
<reference evidence="1 2" key="1">
    <citation type="submission" date="2015-12" db="EMBL/GenBank/DDBJ databases">
        <title>Draft genome sequence of Moniliophthora roreri, the causal agent of frosty pod rot of cacao.</title>
        <authorList>
            <person name="Aime M.C."/>
            <person name="Diaz-Valderrama J.R."/>
            <person name="Kijpornyongpan T."/>
            <person name="Phillips-Mora W."/>
        </authorList>
    </citation>
    <scope>NUCLEOTIDE SEQUENCE [LARGE SCALE GENOMIC DNA]</scope>
    <source>
        <strain evidence="1 2">MCA 2952</strain>
    </source>
</reference>
<dbReference type="AlphaFoldDB" id="A0A0W0EWL8"/>
<protein>
    <submittedName>
        <fullName evidence="1">Uncharacterized protein</fullName>
    </submittedName>
</protein>
<proteinExistence type="predicted"/>
<gene>
    <name evidence="1" type="ORF">WG66_18955</name>
</gene>
<sequence>MPPSILMNNIFTPFLCIPCVTQILKAQEYVTSNLIRLDEESGRGCSICLKI</sequence>
<dbReference type="EMBL" id="LATX01002473">
    <property type="protein sequence ID" value="KTB28472.1"/>
    <property type="molecule type" value="Genomic_DNA"/>
</dbReference>
<evidence type="ECO:0000313" key="1">
    <source>
        <dbReference type="EMBL" id="KTB28472.1"/>
    </source>
</evidence>